<dbReference type="EC" id="1.1.3.-" evidence="7"/>
<accession>A0ABV2QZK3</accession>
<keyword evidence="8" id="KW-1185">Reference proteome</keyword>
<dbReference type="Pfam" id="PF05199">
    <property type="entry name" value="GMC_oxred_C"/>
    <property type="match status" value="1"/>
</dbReference>
<evidence type="ECO:0000256" key="1">
    <source>
        <dbReference type="ARBA" id="ARBA00001974"/>
    </source>
</evidence>
<comment type="cofactor">
    <cofactor evidence="1">
        <name>FAD</name>
        <dbReference type="ChEBI" id="CHEBI:57692"/>
    </cofactor>
</comment>
<protein>
    <submittedName>
        <fullName evidence="7">5-(Hydroxymethyl)furfural/furfural oxidase</fullName>
        <ecNumber evidence="7">1.1.3.-</ecNumber>
        <ecNumber evidence="7">1.1.3.47</ecNumber>
    </submittedName>
</protein>
<comment type="similarity">
    <text evidence="2">Belongs to the GMC oxidoreductase family.</text>
</comment>
<dbReference type="GO" id="GO:0016491">
    <property type="term" value="F:oxidoreductase activity"/>
    <property type="evidence" value="ECO:0007669"/>
    <property type="project" value="UniProtKB-KW"/>
</dbReference>
<evidence type="ECO:0000313" key="8">
    <source>
        <dbReference type="Proteomes" id="UP001549321"/>
    </source>
</evidence>
<dbReference type="SUPFAM" id="SSF51905">
    <property type="entry name" value="FAD/NAD(P)-binding domain"/>
    <property type="match status" value="1"/>
</dbReference>
<evidence type="ECO:0000313" key="7">
    <source>
        <dbReference type="EMBL" id="MET4634298.1"/>
    </source>
</evidence>
<sequence>MFFDHIIVGGGSAGCVLANRLSADPKRRVLLIEAGPDTPPEAVPATIYGEGFLPDYFQPYRYWTELKAYTGPIGNKSADEIKAAMPERRYEQARVMGGGSSVNAQVLIRGLATDYDEWQAMGAAGWSWDDCLPYFKKIERDLDFTTPLSGTEGRIPIRRTFPEYWSPFALAFRDVVGKAGIPYLDDSHQQVGDACFPFGRNNAYNHRVSSAAGYLDESTRRRPNLKILSGTVVQGLTAEGRRITGVTIRRDGKDERIEAGEVILSAGALHSPALLMRAGIGRAEHLTEHNVAVLADRRGVGENLLDHPLIGFGVHLKPEGQLSRAAKNGFLMHMRWSSGHPQTPRVDMKLTVSGRFAATRLGERLATVNFGPNKAYSKGIVRLNDASPHSEPFVAFNYLSDHRDLERFMTTARQVAGFLTQGPVSDYVSAFWPGIYAASLRNLTAPTAMNKIITNVAAGLLDLGGAARQLVLGAAIDKRFPLDKTMADETLMEEWIRAGVQGDWHPCGTNRMGRADDPNAVVDPHGSVYGVEGLRVADASIMPSIPAANINLTTMMIAEKIADDILAGR</sequence>
<gene>
    <name evidence="7" type="ORF">ABIE08_002211</name>
</gene>
<dbReference type="Gene3D" id="3.50.50.60">
    <property type="entry name" value="FAD/NAD(P)-binding domain"/>
    <property type="match status" value="2"/>
</dbReference>
<feature type="domain" description="Glucose-methanol-choline oxidoreductase C-terminal" evidence="6">
    <location>
        <begin position="376"/>
        <end position="558"/>
    </location>
</feature>
<evidence type="ECO:0000259" key="5">
    <source>
        <dbReference type="Pfam" id="PF00732"/>
    </source>
</evidence>
<comment type="caution">
    <text evidence="7">The sequence shown here is derived from an EMBL/GenBank/DDBJ whole genome shotgun (WGS) entry which is preliminary data.</text>
</comment>
<dbReference type="InterPro" id="IPR012132">
    <property type="entry name" value="GMC_OxRdtase"/>
</dbReference>
<name>A0ABV2QZK3_9HYPH</name>
<dbReference type="InterPro" id="IPR007867">
    <property type="entry name" value="GMC_OxRtase_C"/>
</dbReference>
<dbReference type="EMBL" id="JBEPSM010000001">
    <property type="protein sequence ID" value="MET4634298.1"/>
    <property type="molecule type" value="Genomic_DNA"/>
</dbReference>
<dbReference type="SUPFAM" id="SSF54373">
    <property type="entry name" value="FAD-linked reductases, C-terminal domain"/>
    <property type="match status" value="1"/>
</dbReference>
<reference evidence="7 8" key="1">
    <citation type="submission" date="2024-06" db="EMBL/GenBank/DDBJ databases">
        <title>Sorghum-associated microbial communities from plants grown in Nebraska, USA.</title>
        <authorList>
            <person name="Schachtman D."/>
        </authorList>
    </citation>
    <scope>NUCLEOTIDE SEQUENCE [LARGE SCALE GENOMIC DNA]</scope>
    <source>
        <strain evidence="7 8">3207</strain>
    </source>
</reference>
<dbReference type="Proteomes" id="UP001549321">
    <property type="component" value="Unassembled WGS sequence"/>
</dbReference>
<keyword evidence="7" id="KW-0560">Oxidoreductase</keyword>
<dbReference type="EC" id="1.1.3.47" evidence="7"/>
<dbReference type="Gene3D" id="3.30.410.40">
    <property type="match status" value="1"/>
</dbReference>
<feature type="domain" description="Glucose-methanol-choline oxidoreductase N-terminal" evidence="5">
    <location>
        <begin position="3"/>
        <end position="308"/>
    </location>
</feature>
<proteinExistence type="inferred from homology"/>
<keyword evidence="3" id="KW-0285">Flavoprotein</keyword>
<keyword evidence="4" id="KW-0274">FAD</keyword>
<evidence type="ECO:0000256" key="3">
    <source>
        <dbReference type="ARBA" id="ARBA00022630"/>
    </source>
</evidence>
<dbReference type="RefSeq" id="WP_354550973.1">
    <property type="nucleotide sequence ID" value="NZ_JBEPSM010000001.1"/>
</dbReference>
<dbReference type="InterPro" id="IPR000172">
    <property type="entry name" value="GMC_OxRdtase_N"/>
</dbReference>
<dbReference type="PIRSF" id="PIRSF000137">
    <property type="entry name" value="Alcohol_oxidase"/>
    <property type="match status" value="1"/>
</dbReference>
<evidence type="ECO:0000259" key="6">
    <source>
        <dbReference type="Pfam" id="PF05199"/>
    </source>
</evidence>
<dbReference type="InterPro" id="IPR036188">
    <property type="entry name" value="FAD/NAD-bd_sf"/>
</dbReference>
<organism evidence="7 8">
    <name type="scientific">Kaistia defluvii</name>
    <dbReference type="NCBI Taxonomy" id="410841"/>
    <lineage>
        <taxon>Bacteria</taxon>
        <taxon>Pseudomonadati</taxon>
        <taxon>Pseudomonadota</taxon>
        <taxon>Alphaproteobacteria</taxon>
        <taxon>Hyphomicrobiales</taxon>
        <taxon>Kaistiaceae</taxon>
        <taxon>Kaistia</taxon>
    </lineage>
</organism>
<dbReference type="PANTHER" id="PTHR11552">
    <property type="entry name" value="GLUCOSE-METHANOL-CHOLINE GMC OXIDOREDUCTASE"/>
    <property type="match status" value="1"/>
</dbReference>
<evidence type="ECO:0000256" key="2">
    <source>
        <dbReference type="ARBA" id="ARBA00010790"/>
    </source>
</evidence>
<dbReference type="Pfam" id="PF00732">
    <property type="entry name" value="GMC_oxred_N"/>
    <property type="match status" value="1"/>
</dbReference>
<dbReference type="PANTHER" id="PTHR11552:SF147">
    <property type="entry name" value="CHOLINE DEHYDROGENASE, MITOCHONDRIAL"/>
    <property type="match status" value="1"/>
</dbReference>
<evidence type="ECO:0000256" key="4">
    <source>
        <dbReference type="ARBA" id="ARBA00022827"/>
    </source>
</evidence>